<sequence length="72" mass="8197">MFQSLCQFYFHIWCNSCSMNTSSLWRKIFCCGGFHCTSIRKWKNALNNSFSKGGGAYNCSHLIILNGSGKNF</sequence>
<comment type="caution">
    <text evidence="1">The sequence shown here is derived from an EMBL/GenBank/DDBJ whole genome shotgun (WGS) entry which is preliminary data.</text>
</comment>
<proteinExistence type="predicted"/>
<dbReference type="EMBL" id="AMCI01002846">
    <property type="protein sequence ID" value="EJX01717.1"/>
    <property type="molecule type" value="Genomic_DNA"/>
</dbReference>
<name>J9G3C9_9ZZZZ</name>
<reference evidence="1" key="1">
    <citation type="journal article" date="2012" name="PLoS ONE">
        <title>Gene sets for utilization of primary and secondary nutrition supplies in the distal gut of endangered iberian lynx.</title>
        <authorList>
            <person name="Alcaide M."/>
            <person name="Messina E."/>
            <person name="Richter M."/>
            <person name="Bargiela R."/>
            <person name="Peplies J."/>
            <person name="Huws S.A."/>
            <person name="Newbold C.J."/>
            <person name="Golyshin P.N."/>
            <person name="Simon M.A."/>
            <person name="Lopez G."/>
            <person name="Yakimov M.M."/>
            <person name="Ferrer M."/>
        </authorList>
    </citation>
    <scope>NUCLEOTIDE SEQUENCE</scope>
</reference>
<organism evidence="1">
    <name type="scientific">gut metagenome</name>
    <dbReference type="NCBI Taxonomy" id="749906"/>
    <lineage>
        <taxon>unclassified sequences</taxon>
        <taxon>metagenomes</taxon>
        <taxon>organismal metagenomes</taxon>
    </lineage>
</organism>
<gene>
    <name evidence="1" type="ORF">EVA_10179</name>
</gene>
<protein>
    <submittedName>
        <fullName evidence="1">Uncharacterized protein</fullName>
    </submittedName>
</protein>
<dbReference type="AlphaFoldDB" id="J9G3C9"/>
<evidence type="ECO:0000313" key="1">
    <source>
        <dbReference type="EMBL" id="EJX01717.1"/>
    </source>
</evidence>
<accession>J9G3C9</accession>